<dbReference type="EMBL" id="NFSB01000066">
    <property type="protein sequence ID" value="OUM35648.1"/>
    <property type="molecule type" value="Genomic_DNA"/>
</dbReference>
<dbReference type="AlphaFoldDB" id="A0A1Y3LBV1"/>
<evidence type="ECO:0000313" key="4">
    <source>
        <dbReference type="EMBL" id="OUM35648.1"/>
    </source>
</evidence>
<evidence type="ECO:0000313" key="7">
    <source>
        <dbReference type="EMBL" id="OUM39241.1"/>
    </source>
</evidence>
<evidence type="ECO:0000313" key="2">
    <source>
        <dbReference type="EMBL" id="OUM28191.1"/>
    </source>
</evidence>
<reference evidence="4 9" key="1">
    <citation type="submission" date="2017-05" db="EMBL/GenBank/DDBJ databases">
        <title>Whole genome sequence of Pseudomonas putida isolate 1312 commercialized as a biostimulant.</title>
        <authorList>
            <person name="Crovadore J."/>
            <person name="Blanc P."/>
            <person name="Chablais R."/>
            <person name="Cochard B."/>
            <person name="Grizard D."/>
            <person name="Lefort F."/>
        </authorList>
    </citation>
    <scope>NUCLEOTIDE SEQUENCE [LARGE SCALE GENOMIC DNA]</scope>
    <source>
        <strain evidence="4 9">1312</strain>
    </source>
</reference>
<evidence type="ECO:0000313" key="8">
    <source>
        <dbReference type="EMBL" id="OUM39365.1"/>
    </source>
</evidence>
<protein>
    <submittedName>
        <fullName evidence="4">IS110 family transposase</fullName>
    </submittedName>
</protein>
<dbReference type="EMBL" id="NFSB01000027">
    <property type="protein sequence ID" value="OUM39241.1"/>
    <property type="molecule type" value="Genomic_DNA"/>
</dbReference>
<organism evidence="4 9">
    <name type="scientific">Pseudomonas putida</name>
    <name type="common">Arthrobacter siderocapsulatus</name>
    <dbReference type="NCBI Taxonomy" id="303"/>
    <lineage>
        <taxon>Bacteria</taxon>
        <taxon>Pseudomonadati</taxon>
        <taxon>Pseudomonadota</taxon>
        <taxon>Gammaproteobacteria</taxon>
        <taxon>Pseudomonadales</taxon>
        <taxon>Pseudomonadaceae</taxon>
        <taxon>Pseudomonas</taxon>
    </lineage>
</organism>
<dbReference type="EMBL" id="NFSB01000006">
    <property type="protein sequence ID" value="OUM39365.1"/>
    <property type="molecule type" value="Genomic_DNA"/>
</dbReference>
<evidence type="ECO:0000313" key="1">
    <source>
        <dbReference type="EMBL" id="OUM24621.1"/>
    </source>
</evidence>
<feature type="non-terminal residue" evidence="4">
    <location>
        <position position="1"/>
    </location>
</feature>
<evidence type="ECO:0000313" key="3">
    <source>
        <dbReference type="EMBL" id="OUM29916.1"/>
    </source>
</evidence>
<dbReference type="EMBL" id="NFSB01000089">
    <property type="protein sequence ID" value="OUM24621.1"/>
    <property type="molecule type" value="Genomic_DNA"/>
</dbReference>
<dbReference type="Proteomes" id="UP000196082">
    <property type="component" value="Unassembled WGS sequence"/>
</dbReference>
<dbReference type="EMBL" id="NFSB01000081">
    <property type="protein sequence ID" value="OUM29916.1"/>
    <property type="molecule type" value="Genomic_DNA"/>
</dbReference>
<sequence length="64" mass="7125">RLLHNAAMAASRSAAWKEIYERYRNNGKATTQALVILARKLARVAFALMKNQDEYTSKGGKPAC</sequence>
<name>A0A1Y3LBV1_PSEPU</name>
<evidence type="ECO:0000313" key="5">
    <source>
        <dbReference type="EMBL" id="OUM35810.1"/>
    </source>
</evidence>
<dbReference type="EMBL" id="NFSB01000040">
    <property type="protein sequence ID" value="OUM38820.1"/>
    <property type="molecule type" value="Genomic_DNA"/>
</dbReference>
<gene>
    <name evidence="8" type="ORF">B8W72_00015</name>
    <name evidence="7" type="ORF">B8W72_00205</name>
    <name evidence="6" type="ORF">B8W72_00950</name>
    <name evidence="5" type="ORF">B8W72_07600</name>
    <name evidence="4" type="ORF">B8W72_08545</name>
    <name evidence="3" type="ORF">B8W72_17525</name>
    <name evidence="2" type="ORF">B8W72_20200</name>
    <name evidence="1" type="ORF">B8W72_25985</name>
</gene>
<dbReference type="EMBL" id="NFSB01000084">
    <property type="protein sequence ID" value="OUM28191.1"/>
    <property type="molecule type" value="Genomic_DNA"/>
</dbReference>
<comment type="caution">
    <text evidence="4">The sequence shown here is derived from an EMBL/GenBank/DDBJ whole genome shotgun (WGS) entry which is preliminary data.</text>
</comment>
<evidence type="ECO:0000313" key="6">
    <source>
        <dbReference type="EMBL" id="OUM38820.1"/>
    </source>
</evidence>
<evidence type="ECO:0000313" key="9">
    <source>
        <dbReference type="Proteomes" id="UP000196082"/>
    </source>
</evidence>
<proteinExistence type="predicted"/>
<accession>A0A1Y3LBV1</accession>
<dbReference type="EMBL" id="NFSB01000065">
    <property type="protein sequence ID" value="OUM35810.1"/>
    <property type="molecule type" value="Genomic_DNA"/>
</dbReference>